<reference evidence="9" key="4">
    <citation type="submission" date="2025-09" db="UniProtKB">
        <authorList>
            <consortium name="Ensembl"/>
        </authorList>
    </citation>
    <scope>IDENTIFICATION</scope>
</reference>
<keyword evidence="8" id="KW-0732">Signal</keyword>
<reference evidence="10" key="1">
    <citation type="journal article" date="2002" name="Science">
        <title>The draft genome of Ciona intestinalis: insights into chordate and vertebrate origins.</title>
        <authorList>
            <person name="Dehal P."/>
            <person name="Satou Y."/>
            <person name="Campbell R.K."/>
            <person name="Chapman J."/>
            <person name="Degnan B."/>
            <person name="De Tomaso A."/>
            <person name="Davidson B."/>
            <person name="Di Gregorio A."/>
            <person name="Gelpke M."/>
            <person name="Goodstein D.M."/>
            <person name="Harafuji N."/>
            <person name="Hastings K.E."/>
            <person name="Ho I."/>
            <person name="Hotta K."/>
            <person name="Huang W."/>
            <person name="Kawashima T."/>
            <person name="Lemaire P."/>
            <person name="Martinez D."/>
            <person name="Meinertzhagen I.A."/>
            <person name="Necula S."/>
            <person name="Nonaka M."/>
            <person name="Putnam N."/>
            <person name="Rash S."/>
            <person name="Saiga H."/>
            <person name="Satake M."/>
            <person name="Terry A."/>
            <person name="Yamada L."/>
            <person name="Wang H.G."/>
            <person name="Awazu S."/>
            <person name="Azumi K."/>
            <person name="Boore J."/>
            <person name="Branno M."/>
            <person name="Chin-Bow S."/>
            <person name="DeSantis R."/>
            <person name="Doyle S."/>
            <person name="Francino P."/>
            <person name="Keys D.N."/>
            <person name="Haga S."/>
            <person name="Hayashi H."/>
            <person name="Hino K."/>
            <person name="Imai K.S."/>
            <person name="Inaba K."/>
            <person name="Kano S."/>
            <person name="Kobayashi K."/>
            <person name="Kobayashi M."/>
            <person name="Lee B.I."/>
            <person name="Makabe K.W."/>
            <person name="Manohar C."/>
            <person name="Matassi G."/>
            <person name="Medina M."/>
            <person name="Mochizuki Y."/>
            <person name="Mount S."/>
            <person name="Morishita T."/>
            <person name="Miura S."/>
            <person name="Nakayama A."/>
            <person name="Nishizaka S."/>
            <person name="Nomoto H."/>
            <person name="Ohta F."/>
            <person name="Oishi K."/>
            <person name="Rigoutsos I."/>
            <person name="Sano M."/>
            <person name="Sasaki A."/>
            <person name="Sasakura Y."/>
            <person name="Shoguchi E."/>
            <person name="Shin-i T."/>
            <person name="Spagnuolo A."/>
            <person name="Stainier D."/>
            <person name="Suzuki M.M."/>
            <person name="Tassy O."/>
            <person name="Takatori N."/>
            <person name="Tokuoka M."/>
            <person name="Yagi K."/>
            <person name="Yoshizaki F."/>
            <person name="Wada S."/>
            <person name="Zhang C."/>
            <person name="Hyatt P.D."/>
            <person name="Larimer F."/>
            <person name="Detter C."/>
            <person name="Doggett N."/>
            <person name="Glavina T."/>
            <person name="Hawkins T."/>
            <person name="Richardson P."/>
            <person name="Lucas S."/>
            <person name="Kohara Y."/>
            <person name="Levine M."/>
            <person name="Satoh N."/>
            <person name="Rokhsar D.S."/>
        </authorList>
    </citation>
    <scope>NUCLEOTIDE SEQUENCE [LARGE SCALE GENOMIC DNA]</scope>
</reference>
<feature type="chain" id="PRO_5003348493" evidence="8">
    <location>
        <begin position="25"/>
        <end position="208"/>
    </location>
</feature>
<accession>F6V7E5</accession>
<dbReference type="STRING" id="7719.ENSCINP00000024022"/>
<evidence type="ECO:0000256" key="2">
    <source>
        <dbReference type="ARBA" id="ARBA00022692"/>
    </source>
</evidence>
<reference evidence="9" key="3">
    <citation type="submission" date="2025-08" db="UniProtKB">
        <authorList>
            <consortium name="Ensembl"/>
        </authorList>
    </citation>
    <scope>IDENTIFICATION</scope>
</reference>
<dbReference type="GO" id="GO:0016192">
    <property type="term" value="P:vesicle-mediated transport"/>
    <property type="evidence" value="ECO:0007669"/>
    <property type="project" value="UniProtKB-ARBA"/>
</dbReference>
<evidence type="ECO:0000313" key="9">
    <source>
        <dbReference type="Ensembl" id="ENSCINP00000024022.2"/>
    </source>
</evidence>
<feature type="disulfide bond" evidence="7">
    <location>
        <begin position="28"/>
        <end position="40"/>
    </location>
</feature>
<dbReference type="PRINTS" id="PR00261">
    <property type="entry name" value="LDLRECEPTOR"/>
</dbReference>
<evidence type="ECO:0000256" key="5">
    <source>
        <dbReference type="ARBA" id="ARBA00023136"/>
    </source>
</evidence>
<evidence type="ECO:0000256" key="4">
    <source>
        <dbReference type="ARBA" id="ARBA00022989"/>
    </source>
</evidence>
<dbReference type="PANTHER" id="PTHR24270">
    <property type="entry name" value="LOW-DENSITY LIPOPROTEIN RECEPTOR-RELATED"/>
    <property type="match status" value="1"/>
</dbReference>
<evidence type="ECO:0000256" key="1">
    <source>
        <dbReference type="ARBA" id="ARBA00004167"/>
    </source>
</evidence>
<comment type="caution">
    <text evidence="7">Lacks conserved residue(s) required for the propagation of feature annotation.</text>
</comment>
<feature type="disulfide bond" evidence="7">
    <location>
        <begin position="158"/>
        <end position="176"/>
    </location>
</feature>
<comment type="subcellular location">
    <subcellularLocation>
        <location evidence="1">Membrane</location>
        <topology evidence="1">Single-pass membrane protein</topology>
    </subcellularLocation>
</comment>
<keyword evidence="4" id="KW-1133">Transmembrane helix</keyword>
<dbReference type="SMART" id="SM00192">
    <property type="entry name" value="LDLa"/>
    <property type="match status" value="3"/>
</dbReference>
<evidence type="ECO:0000256" key="8">
    <source>
        <dbReference type="SAM" id="SignalP"/>
    </source>
</evidence>
<dbReference type="CDD" id="cd00112">
    <property type="entry name" value="LDLa"/>
    <property type="match status" value="2"/>
</dbReference>
<keyword evidence="3" id="KW-0677">Repeat</keyword>
<dbReference type="Gene3D" id="4.10.400.10">
    <property type="entry name" value="Low-density Lipoprotein Receptor"/>
    <property type="match status" value="2"/>
</dbReference>
<dbReference type="Pfam" id="PF00057">
    <property type="entry name" value="Ldl_recept_a"/>
    <property type="match status" value="2"/>
</dbReference>
<dbReference type="InParanoid" id="F6V7E5"/>
<dbReference type="PROSITE" id="PS50068">
    <property type="entry name" value="LDLRA_2"/>
    <property type="match status" value="2"/>
</dbReference>
<dbReference type="EMBL" id="EAAA01002956">
    <property type="status" value="NOT_ANNOTATED_CDS"/>
    <property type="molecule type" value="Genomic_DNA"/>
</dbReference>
<feature type="signal peptide" evidence="8">
    <location>
        <begin position="1"/>
        <end position="24"/>
    </location>
</feature>
<dbReference type="Proteomes" id="UP000008144">
    <property type="component" value="Chromosome 9"/>
</dbReference>
<evidence type="ECO:0000256" key="3">
    <source>
        <dbReference type="ARBA" id="ARBA00022737"/>
    </source>
</evidence>
<feature type="disulfide bond" evidence="7">
    <location>
        <begin position="170"/>
        <end position="185"/>
    </location>
</feature>
<organism evidence="9 10">
    <name type="scientific">Ciona intestinalis</name>
    <name type="common">Transparent sea squirt</name>
    <name type="synonym">Ascidia intestinalis</name>
    <dbReference type="NCBI Taxonomy" id="7719"/>
    <lineage>
        <taxon>Eukaryota</taxon>
        <taxon>Metazoa</taxon>
        <taxon>Chordata</taxon>
        <taxon>Tunicata</taxon>
        <taxon>Ascidiacea</taxon>
        <taxon>Phlebobranchia</taxon>
        <taxon>Cionidae</taxon>
        <taxon>Ciona</taxon>
    </lineage>
</organism>
<dbReference type="InterPro" id="IPR002172">
    <property type="entry name" value="LDrepeatLR_classA_rpt"/>
</dbReference>
<evidence type="ECO:0000256" key="6">
    <source>
        <dbReference type="ARBA" id="ARBA00023157"/>
    </source>
</evidence>
<keyword evidence="6 7" id="KW-1015">Disulfide bond</keyword>
<evidence type="ECO:0000256" key="7">
    <source>
        <dbReference type="PROSITE-ProRule" id="PRU00124"/>
    </source>
</evidence>
<dbReference type="PANTHER" id="PTHR24270:SF59">
    <property type="entry name" value="LDL RECEPTOR REPEAT-CONTAINING PROTEIN EGG-1-RELATED"/>
    <property type="match status" value="1"/>
</dbReference>
<keyword evidence="5" id="KW-0472">Membrane</keyword>
<protein>
    <submittedName>
        <fullName evidence="9">Uncharacterized protein</fullName>
    </submittedName>
</protein>
<feature type="disulfide bond" evidence="7">
    <location>
        <begin position="35"/>
        <end position="53"/>
    </location>
</feature>
<proteinExistence type="predicted"/>
<keyword evidence="2" id="KW-0812">Transmembrane</keyword>
<dbReference type="Ensembl" id="ENSCINT00000024268.2">
    <property type="protein sequence ID" value="ENSCINP00000024022.2"/>
    <property type="gene ID" value="ENSCING00000012995.2"/>
</dbReference>
<dbReference type="OMA" id="SHYCINQ"/>
<evidence type="ECO:0000313" key="10">
    <source>
        <dbReference type="Proteomes" id="UP000008144"/>
    </source>
</evidence>
<sequence>MNFIQGRTKAVFLVYFIGVCAVTANVLCPPDQFQCNSGQCIALKSFCDSVEDCLDGSDEVRHLAGFKCPVGTNRRTCVLPQHHVTDNVTQCNDDLDICVGNNGINRCNKCLTGNTSVSNIQLCDGIFDCPDLSDECLCDVTEAIIVCNRLELGSLFKCDKQKSIFLHQVCDGVLDCADFSDELHCRKTKGVSGTTQTKLSMPLRVMDK</sequence>
<dbReference type="InterPro" id="IPR050685">
    <property type="entry name" value="LDLR"/>
</dbReference>
<dbReference type="HOGENOM" id="CLU_1320479_0_0_1"/>
<dbReference type="SUPFAM" id="SSF57424">
    <property type="entry name" value="LDL receptor-like module"/>
    <property type="match status" value="2"/>
</dbReference>
<dbReference type="GO" id="GO:0016020">
    <property type="term" value="C:membrane"/>
    <property type="evidence" value="ECO:0007669"/>
    <property type="project" value="UniProtKB-SubCell"/>
</dbReference>
<reference evidence="9" key="2">
    <citation type="journal article" date="2008" name="Genome Biol.">
        <title>Improved genome assembly and evidence-based global gene model set for the chordate Ciona intestinalis: new insight into intron and operon populations.</title>
        <authorList>
            <person name="Satou Y."/>
            <person name="Mineta K."/>
            <person name="Ogasawara M."/>
            <person name="Sasakura Y."/>
            <person name="Shoguchi E."/>
            <person name="Ueno K."/>
            <person name="Yamada L."/>
            <person name="Matsumoto J."/>
            <person name="Wasserscheid J."/>
            <person name="Dewar K."/>
            <person name="Wiley G.B."/>
            <person name="Macmil S.L."/>
            <person name="Roe B.A."/>
            <person name="Zeller R.W."/>
            <person name="Hastings K.E."/>
            <person name="Lemaire P."/>
            <person name="Lindquist E."/>
            <person name="Endo T."/>
            <person name="Hotta K."/>
            <person name="Inaba K."/>
        </authorList>
    </citation>
    <scope>NUCLEOTIDE SEQUENCE [LARGE SCALE GENOMIC DNA]</scope>
    <source>
        <strain evidence="9">wild type</strain>
    </source>
</reference>
<dbReference type="AlphaFoldDB" id="F6V7E5"/>
<keyword evidence="10" id="KW-1185">Reference proteome</keyword>
<name>F6V7E5_CIOIN</name>
<dbReference type="InterPro" id="IPR036055">
    <property type="entry name" value="LDL_receptor-like_sf"/>
</dbReference>